<evidence type="ECO:0000313" key="2">
    <source>
        <dbReference type="EMBL" id="KAK9158791.1"/>
    </source>
</evidence>
<dbReference type="AlphaFoldDB" id="A0AAP0KUF2"/>
<evidence type="ECO:0000313" key="3">
    <source>
        <dbReference type="Proteomes" id="UP001419268"/>
    </source>
</evidence>
<proteinExistence type="predicted"/>
<organism evidence="2 3">
    <name type="scientific">Stephania cephalantha</name>
    <dbReference type="NCBI Taxonomy" id="152367"/>
    <lineage>
        <taxon>Eukaryota</taxon>
        <taxon>Viridiplantae</taxon>
        <taxon>Streptophyta</taxon>
        <taxon>Embryophyta</taxon>
        <taxon>Tracheophyta</taxon>
        <taxon>Spermatophyta</taxon>
        <taxon>Magnoliopsida</taxon>
        <taxon>Ranunculales</taxon>
        <taxon>Menispermaceae</taxon>
        <taxon>Menispermoideae</taxon>
        <taxon>Cissampelideae</taxon>
        <taxon>Stephania</taxon>
    </lineage>
</organism>
<dbReference type="Proteomes" id="UP001419268">
    <property type="component" value="Unassembled WGS sequence"/>
</dbReference>
<feature type="region of interest" description="Disordered" evidence="1">
    <location>
        <begin position="1"/>
        <end position="29"/>
    </location>
</feature>
<accession>A0AAP0KUF2</accession>
<gene>
    <name evidence="2" type="ORF">Scep_005365</name>
</gene>
<protein>
    <submittedName>
        <fullName evidence="2">Uncharacterized protein</fullName>
    </submittedName>
</protein>
<dbReference type="EMBL" id="JBBNAG010000002">
    <property type="protein sequence ID" value="KAK9158791.1"/>
    <property type="molecule type" value="Genomic_DNA"/>
</dbReference>
<sequence length="159" mass="17738">MARPKTRANRPPRRIRQRDQASTATSQVEEGVLKRKRLTCFNRKAKAGEAKKHRVNKESEPVLGDVVGEGIGTFSVSENGTLVIGRSGSGECTKGVHQPILPKKGMKMPLLIHRPVRQTQMPLYSLGRGFLKCINDGYQISAWKTVTQHPEKERVAKLI</sequence>
<keyword evidence="3" id="KW-1185">Reference proteome</keyword>
<name>A0AAP0KUF2_9MAGN</name>
<reference evidence="2 3" key="1">
    <citation type="submission" date="2024-01" db="EMBL/GenBank/DDBJ databases">
        <title>Genome assemblies of Stephania.</title>
        <authorList>
            <person name="Yang L."/>
        </authorList>
    </citation>
    <scope>NUCLEOTIDE SEQUENCE [LARGE SCALE GENOMIC DNA]</scope>
    <source>
        <strain evidence="2">JXDWG</strain>
        <tissue evidence="2">Leaf</tissue>
    </source>
</reference>
<comment type="caution">
    <text evidence="2">The sequence shown here is derived from an EMBL/GenBank/DDBJ whole genome shotgun (WGS) entry which is preliminary data.</text>
</comment>
<evidence type="ECO:0000256" key="1">
    <source>
        <dbReference type="SAM" id="MobiDB-lite"/>
    </source>
</evidence>
<feature type="compositionally biased region" description="Basic residues" evidence="1">
    <location>
        <begin position="1"/>
        <end position="16"/>
    </location>
</feature>